<name>A0ABD3XMA7_SINWO</name>
<keyword evidence="4 11" id="KW-0547">Nucleotide-binding</keyword>
<evidence type="ECO:0000259" key="15">
    <source>
        <dbReference type="PROSITE" id="PS51456"/>
    </source>
</evidence>
<comment type="caution">
    <text evidence="17">The sequence shown here is derived from an EMBL/GenBank/DDBJ whole genome shotgun (WGS) entry which is preliminary data.</text>
</comment>
<dbReference type="InterPro" id="IPR000048">
    <property type="entry name" value="IQ_motif_EF-hand-BS"/>
</dbReference>
<evidence type="ECO:0000256" key="11">
    <source>
        <dbReference type="PROSITE-ProRule" id="PRU00782"/>
    </source>
</evidence>
<evidence type="ECO:0000256" key="2">
    <source>
        <dbReference type="ARBA" id="ARBA00022553"/>
    </source>
</evidence>
<dbReference type="PROSITE" id="PS51456">
    <property type="entry name" value="MYOSIN_MOTOR"/>
    <property type="match status" value="1"/>
</dbReference>
<feature type="region of interest" description="Actin-binding" evidence="11">
    <location>
        <begin position="652"/>
        <end position="674"/>
    </location>
</feature>
<dbReference type="InterPro" id="IPR036961">
    <property type="entry name" value="Kinesin_motor_dom_sf"/>
</dbReference>
<dbReference type="PANTHER" id="PTHR13140:SF706">
    <property type="entry name" value="DILUTE CLASS UNCONVENTIONAL MYOSIN, ISOFORM C"/>
    <property type="match status" value="1"/>
</dbReference>
<dbReference type="SMART" id="SM01132">
    <property type="entry name" value="DIL"/>
    <property type="match status" value="1"/>
</dbReference>
<dbReference type="GO" id="GO:0005524">
    <property type="term" value="F:ATP binding"/>
    <property type="evidence" value="ECO:0007669"/>
    <property type="project" value="UniProtKB-UniRule"/>
</dbReference>
<dbReference type="Gene3D" id="1.10.10.820">
    <property type="match status" value="1"/>
</dbReference>
<dbReference type="Pfam" id="PF01843">
    <property type="entry name" value="DIL"/>
    <property type="match status" value="1"/>
</dbReference>
<dbReference type="PRINTS" id="PR00193">
    <property type="entry name" value="MYOSINHEAVY"/>
</dbReference>
<dbReference type="PROSITE" id="PS51844">
    <property type="entry name" value="SH3_LIKE"/>
    <property type="match status" value="1"/>
</dbReference>
<keyword evidence="8 11" id="KW-0518">Myosin</keyword>
<evidence type="ECO:0000256" key="12">
    <source>
        <dbReference type="SAM" id="Coils"/>
    </source>
</evidence>
<proteinExistence type="inferred from homology"/>
<dbReference type="InterPro" id="IPR001609">
    <property type="entry name" value="Myosin_head_motor_dom-like"/>
</dbReference>
<dbReference type="PROSITE" id="PS51126">
    <property type="entry name" value="DILUTE"/>
    <property type="match status" value="1"/>
</dbReference>
<dbReference type="PANTHER" id="PTHR13140">
    <property type="entry name" value="MYOSIN"/>
    <property type="match status" value="1"/>
</dbReference>
<evidence type="ECO:0000313" key="17">
    <source>
        <dbReference type="EMBL" id="KAL3886736.1"/>
    </source>
</evidence>
<evidence type="ECO:0000256" key="4">
    <source>
        <dbReference type="ARBA" id="ARBA00022741"/>
    </source>
</evidence>
<dbReference type="Gene3D" id="6.20.240.20">
    <property type="match status" value="1"/>
</dbReference>
<keyword evidence="2" id="KW-0597">Phosphoprotein</keyword>
<reference evidence="17 18" key="1">
    <citation type="submission" date="2024-11" db="EMBL/GenBank/DDBJ databases">
        <title>Chromosome-level genome assembly of the freshwater bivalve Anodonta woodiana.</title>
        <authorList>
            <person name="Chen X."/>
        </authorList>
    </citation>
    <scope>NUCLEOTIDE SEQUENCE [LARGE SCALE GENOMIC DNA]</scope>
    <source>
        <strain evidence="17">MN2024</strain>
        <tissue evidence="17">Gills</tissue>
    </source>
</reference>
<feature type="domain" description="Dilute" evidence="14">
    <location>
        <begin position="1593"/>
        <end position="1871"/>
    </location>
</feature>
<dbReference type="InterPro" id="IPR004009">
    <property type="entry name" value="SH3_Myosin"/>
</dbReference>
<dbReference type="Gene3D" id="3.40.850.10">
    <property type="entry name" value="Kinesin motor domain"/>
    <property type="match status" value="1"/>
</dbReference>
<accession>A0ABD3XMA7</accession>
<keyword evidence="5 11" id="KW-0067">ATP-binding</keyword>
<keyword evidence="18" id="KW-1185">Reference proteome</keyword>
<evidence type="ECO:0000256" key="13">
    <source>
        <dbReference type="SAM" id="MobiDB-lite"/>
    </source>
</evidence>
<dbReference type="SMART" id="SM00015">
    <property type="entry name" value="IQ"/>
    <property type="match status" value="6"/>
</dbReference>
<dbReference type="InterPro" id="IPR036103">
    <property type="entry name" value="MYSc_Myo5"/>
</dbReference>
<evidence type="ECO:0000256" key="6">
    <source>
        <dbReference type="ARBA" id="ARBA00022860"/>
    </source>
</evidence>
<dbReference type="GO" id="GO:0003774">
    <property type="term" value="F:cytoskeletal motor activity"/>
    <property type="evidence" value="ECO:0007669"/>
    <property type="project" value="UniProtKB-UniRule"/>
</dbReference>
<feature type="compositionally biased region" description="Polar residues" evidence="13">
    <location>
        <begin position="1115"/>
        <end position="1130"/>
    </location>
</feature>
<dbReference type="Gene3D" id="1.20.58.530">
    <property type="match status" value="1"/>
</dbReference>
<feature type="domain" description="Myosin motor" evidence="15">
    <location>
        <begin position="83"/>
        <end position="773"/>
    </location>
</feature>
<keyword evidence="6" id="KW-0112">Calmodulin-binding</keyword>
<dbReference type="CDD" id="cd23767">
    <property type="entry name" value="IQCD"/>
    <property type="match status" value="1"/>
</dbReference>
<feature type="region of interest" description="Disordered" evidence="13">
    <location>
        <begin position="1101"/>
        <end position="1161"/>
    </location>
</feature>
<dbReference type="InterPro" id="IPR058662">
    <property type="entry name" value="Myo5a/b_dom"/>
</dbReference>
<feature type="coiled-coil region" evidence="12">
    <location>
        <begin position="1189"/>
        <end position="1223"/>
    </location>
</feature>
<dbReference type="GO" id="GO:0016459">
    <property type="term" value="C:myosin complex"/>
    <property type="evidence" value="ECO:0007669"/>
    <property type="project" value="UniProtKB-KW"/>
</dbReference>
<dbReference type="EMBL" id="JBJQND010000002">
    <property type="protein sequence ID" value="KAL3886736.1"/>
    <property type="molecule type" value="Genomic_DNA"/>
</dbReference>
<dbReference type="PROSITE" id="PS50096">
    <property type="entry name" value="IQ"/>
    <property type="match status" value="5"/>
</dbReference>
<feature type="coiled-coil region" evidence="12">
    <location>
        <begin position="908"/>
        <end position="1100"/>
    </location>
</feature>
<dbReference type="SMART" id="SM00242">
    <property type="entry name" value="MYSc"/>
    <property type="match status" value="1"/>
</dbReference>
<evidence type="ECO:0000259" key="14">
    <source>
        <dbReference type="PROSITE" id="PS51126"/>
    </source>
</evidence>
<dbReference type="Pfam" id="PF00063">
    <property type="entry name" value="Myosin_head"/>
    <property type="match status" value="1"/>
</dbReference>
<dbReference type="Pfam" id="PF00612">
    <property type="entry name" value="IQ"/>
    <property type="match status" value="5"/>
</dbReference>
<feature type="domain" description="Myosin N-terminal SH3-like" evidence="16">
    <location>
        <begin position="24"/>
        <end position="77"/>
    </location>
</feature>
<organism evidence="17 18">
    <name type="scientific">Sinanodonta woodiana</name>
    <name type="common">Chinese pond mussel</name>
    <name type="synonym">Anodonta woodiana</name>
    <dbReference type="NCBI Taxonomy" id="1069815"/>
    <lineage>
        <taxon>Eukaryota</taxon>
        <taxon>Metazoa</taxon>
        <taxon>Spiralia</taxon>
        <taxon>Lophotrochozoa</taxon>
        <taxon>Mollusca</taxon>
        <taxon>Bivalvia</taxon>
        <taxon>Autobranchia</taxon>
        <taxon>Heteroconchia</taxon>
        <taxon>Palaeoheterodonta</taxon>
        <taxon>Unionida</taxon>
        <taxon>Unionoidea</taxon>
        <taxon>Unionidae</taxon>
        <taxon>Unioninae</taxon>
        <taxon>Sinanodonta</taxon>
    </lineage>
</organism>
<dbReference type="CDD" id="cd01380">
    <property type="entry name" value="MYSc_Myo5"/>
    <property type="match status" value="1"/>
</dbReference>
<feature type="binding site" evidence="11">
    <location>
        <begin position="177"/>
        <end position="184"/>
    </location>
    <ligand>
        <name>ATP</name>
        <dbReference type="ChEBI" id="CHEBI:30616"/>
    </ligand>
</feature>
<feature type="coiled-coil region" evidence="12">
    <location>
        <begin position="1249"/>
        <end position="1357"/>
    </location>
</feature>
<feature type="region of interest" description="Disordered" evidence="13">
    <location>
        <begin position="609"/>
        <end position="642"/>
    </location>
</feature>
<evidence type="ECO:0000256" key="3">
    <source>
        <dbReference type="ARBA" id="ARBA00022737"/>
    </source>
</evidence>
<keyword evidence="9 11" id="KW-0505">Motor protein</keyword>
<dbReference type="InterPro" id="IPR027417">
    <property type="entry name" value="P-loop_NTPase"/>
</dbReference>
<keyword evidence="7 12" id="KW-0175">Coiled coil</keyword>
<sequence length="1917" mass="222562">MSEIYDRFQFQYAPSLQEVKLCFKQGARIWIPDPEQIWRAAELLEDYKGQVKVKIRYEEGEESVLEVKEKKSLPHLRNPDILIGENDLTSLSYLNEPEVLYNLKVRFLDTRSIYTYCGIVLVAINPYEQLEIYGNDIIHAYSGQDMGAMDPHIYAVAEEAFKRMARFEQNQSIIVSGESGAGKTVSAKYAMRFFATVGGSASETQVEKRVLASNPIMEAIGNAKTIRNDNSSRFGKYIELGFNKQNEIIRAHMRTYLLEKSRVVFQASDERNYHIFYQLCASAHLPELKKFQLGPADSFFYTSQGQNPEIDGVDDAEDLQSTREALLLLGISEKDQMMIFQILSAILHFGNVRPQEKEGETCEIPAKNKSLINFCTLLGIEESQMRMWLCHRKITTVNEVLTKPLTVTEASFAQDALSKCIYSKLFDWIVTHLNRALSSTGKQHRFIGVLDIYGFETFQVNSFEQFCINYANEKLQQIFNMHVFKLEQEEYVKEEIEWSFIDFYDNQPCIDLIESKLGILDLLDEECKMPKGSDENWCQKLYDKHFKKGQEHSHFDKPKMSRSAFIVNHFADRVMYQAPGFLEKNRDTVLQEHVDILKASEYELVAELFNDDPEEPPDKRQRSSSRVAPLKKSVPANKQHRKTVGSQFRDSLLMLMETLNATTSHYIRCIKPNDIKEAFTFDPKRVVEQLRACGVLETIRISAAGYPSRWTYLEFFQRYRVLARSKDIDRKDHRKTCNNVLTKLIQDEDKYRFGKTKIFFRAGQVAYLEKLRADKLRACGMMIQKHVRGWLARKRYMKLKKSALLIQTHGRGLLARRYAQFLRRTRAVTVIQKMWRGYQTRRYYKNVHKAIVKIQTAIRGFMGRRYFKQQLYEFKTVIIQSAIRGWLAKRRYKKIMYGIIKLQGHFRRRQAKNELKRLKIEAKSVEHIKTVNKGLENKIIELQQKLDEQKKIAREKQDLENYNKQIQEQLVKYRADSEVVEKSSNRIADLEEELRRVRTELENEREEKKDLISEKELMKKEHQKVLNILSEENNKLKAELDEANRHVQEKEKSLEGYVQQKVEEAKRVLLADFDSERLHHQRLVKEHNRLQQRFENVKGEIQVLTSPDGHKRTPSDISMISLESATSSVSPDEKKEGEEEEVEKEDQGYGTQRKKKPAPAPPIAAIAIEKIPEEHAKQVRGEAVDVGLVLKLQNKIKALERERDQLRTRLEQIDEEKETKNTSSTGGFSDSVFDNLKMQLVNADDVALVIKLQKRVKDLEQAKLRLTNELDEKADEEEESLSMIKEGKAYTSLKMQELQNENDKLKREVTKLMKAIAESGNIDPKGGKTSKAGKEFMDQFEAMADELERRRDECLHLKSLLAERSISSHAIAKEYYSGSDDRVNEDNELAMAYQTQRDLNRLLENQLQKTEKELKRKEAEYTKELNELKKDNDRHQKIIEKKKRSSWSLNLSPDAKIEATMQHEITRLTSENLDLRETIDKQNEQIRKLKKMLKVYAKRLKEGDAAEIQAELEMEEAKSVENVAQIIHRERNYLGMLEYKKEDEAGLIKNLITDLKPRVATGLLPGLPAYILFMCVRHTDYINDDEKVRSLLTSSINGIKKAVKKHHDDLDRVTMWLANTCRLLHTLKQYSGEKAFQAENTSRQNEHCLRNFDLSEYRQVFSDLAIWIYQTLIKQMEATIQPTIVPAVLEHEAIAGLSGSKPSGMRGRSGSRHGELDHQEVSLESLMKTLNSYMRVLTQHAVDPELIKQIFRQVYYFLCACALNNLLLRKDMCNWSKGMQIRYNLSHLEQWLRDNKLNESGAQAALEPIIQASQLLQARKTDADVESVCDMCSKLTVAQIVKILNLYTPVDEFEERVPITFIRKIQERLKGRPPSDNTLLMDLKFSYSVTFPFNPSSIAMETIEVPESLHMAFLTRL</sequence>
<dbReference type="InterPro" id="IPR002710">
    <property type="entry name" value="Dilute_dom"/>
</dbReference>
<keyword evidence="10 11" id="KW-0009">Actin-binding</keyword>
<evidence type="ECO:0000256" key="9">
    <source>
        <dbReference type="ARBA" id="ARBA00023175"/>
    </source>
</evidence>
<evidence type="ECO:0000256" key="7">
    <source>
        <dbReference type="ARBA" id="ARBA00023054"/>
    </source>
</evidence>
<dbReference type="FunFam" id="1.10.10.820:FF:000001">
    <property type="entry name" value="Myosin heavy chain"/>
    <property type="match status" value="1"/>
</dbReference>
<evidence type="ECO:0000256" key="5">
    <source>
        <dbReference type="ARBA" id="ARBA00022840"/>
    </source>
</evidence>
<gene>
    <name evidence="17" type="ORF">ACJMK2_026714</name>
</gene>
<evidence type="ECO:0000256" key="8">
    <source>
        <dbReference type="ARBA" id="ARBA00023123"/>
    </source>
</evidence>
<dbReference type="Proteomes" id="UP001634394">
    <property type="component" value="Unassembled WGS sequence"/>
</dbReference>
<protein>
    <recommendedName>
        <fullName evidence="19">Unconventional myosin-Va</fullName>
    </recommendedName>
</protein>
<feature type="coiled-coil region" evidence="12">
    <location>
        <begin position="1393"/>
        <end position="1499"/>
    </location>
</feature>
<dbReference type="GO" id="GO:0003779">
    <property type="term" value="F:actin binding"/>
    <property type="evidence" value="ECO:0007669"/>
    <property type="project" value="UniProtKB-KW"/>
</dbReference>
<dbReference type="Pfam" id="PF25966">
    <property type="entry name" value="Myo5a"/>
    <property type="match status" value="2"/>
</dbReference>
<dbReference type="Gene3D" id="1.20.5.190">
    <property type="match status" value="3"/>
</dbReference>
<evidence type="ECO:0000259" key="16">
    <source>
        <dbReference type="PROSITE" id="PS51844"/>
    </source>
</evidence>
<evidence type="ECO:0008006" key="19">
    <source>
        <dbReference type="Google" id="ProtNLM"/>
    </source>
</evidence>
<dbReference type="Gene3D" id="1.20.120.720">
    <property type="entry name" value="Myosin VI head, motor domain, U50 subdomain"/>
    <property type="match status" value="1"/>
</dbReference>
<comment type="similarity">
    <text evidence="1 11">Belongs to the TRAFAC class myosin-kinesin ATPase superfamily. Myosin family.</text>
</comment>
<dbReference type="SUPFAM" id="SSF50084">
    <property type="entry name" value="Myosin S1 fragment, N-terminal domain"/>
    <property type="match status" value="1"/>
</dbReference>
<dbReference type="CDD" id="cd15470">
    <property type="entry name" value="Myo5_CBD"/>
    <property type="match status" value="1"/>
</dbReference>
<keyword evidence="3" id="KW-0677">Repeat</keyword>
<evidence type="ECO:0000313" key="18">
    <source>
        <dbReference type="Proteomes" id="UP001634394"/>
    </source>
</evidence>
<evidence type="ECO:0000256" key="1">
    <source>
        <dbReference type="ARBA" id="ARBA00008314"/>
    </source>
</evidence>
<evidence type="ECO:0000256" key="10">
    <source>
        <dbReference type="ARBA" id="ARBA00023203"/>
    </source>
</evidence>
<dbReference type="SUPFAM" id="SSF52540">
    <property type="entry name" value="P-loop containing nucleoside triphosphate hydrolases"/>
    <property type="match status" value="3"/>
</dbReference>